<feature type="compositionally biased region" description="Basic and acidic residues" evidence="1">
    <location>
        <begin position="27"/>
        <end position="45"/>
    </location>
</feature>
<feature type="compositionally biased region" description="Basic and acidic residues" evidence="1">
    <location>
        <begin position="1"/>
        <end position="10"/>
    </location>
</feature>
<feature type="region of interest" description="Disordered" evidence="1">
    <location>
        <begin position="1"/>
        <end position="73"/>
    </location>
</feature>
<dbReference type="AlphaFoldDB" id="A0A8J5X6F1"/>
<keyword evidence="3" id="KW-1185">Reference proteome</keyword>
<protein>
    <submittedName>
        <fullName evidence="2">Uncharacterized protein</fullName>
    </submittedName>
</protein>
<feature type="region of interest" description="Disordered" evidence="1">
    <location>
        <begin position="422"/>
        <end position="441"/>
    </location>
</feature>
<gene>
    <name evidence="2" type="ORF">KFE25_011551</name>
</gene>
<proteinExistence type="predicted"/>
<comment type="caution">
    <text evidence="2">The sequence shown here is derived from an EMBL/GenBank/DDBJ whole genome shotgun (WGS) entry which is preliminary data.</text>
</comment>
<evidence type="ECO:0000313" key="3">
    <source>
        <dbReference type="Proteomes" id="UP000751190"/>
    </source>
</evidence>
<dbReference type="EMBL" id="JAGTXO010000022">
    <property type="protein sequence ID" value="KAG8462101.1"/>
    <property type="molecule type" value="Genomic_DNA"/>
</dbReference>
<evidence type="ECO:0000256" key="1">
    <source>
        <dbReference type="SAM" id="MobiDB-lite"/>
    </source>
</evidence>
<feature type="compositionally biased region" description="Low complexity" evidence="1">
    <location>
        <begin position="149"/>
        <end position="163"/>
    </location>
</feature>
<sequence length="441" mass="44922">MVTTMADRETAASPLGVSLSSRRPRRDSRQEKAGLPRTWLRERPDFPPPKAYPPPFRPGVRPPAHGPPNPWRLRLPPEPQPYVLLPDECAQWAEAAAAMAIEQRARLAAGRAPNLAANAARPHSAPARAGAPPARAPAAAAGAGGGARAGAPPVGPVARAGTALDTARPRSAMPRADASLSRAALGRPTSAAVRFASAVVGGGARSPNARASSPPGARTGTDAAESSRAAPLLAHPPGYVPRSSMSVGKLFAGREMPAIPLIKPFDGGLRLLSVLESDSESDGGSAHARAAGAAGADAASPPRGAPPTVGAGHAATGGAARPRSAVAESGGAATLSSASSRRRAAPHAWLFVDLAAPTMPPAEPTDGGPPRSAARGGAGDSPSTARRAMQRDRRARRSTLLAVLDDERLPNKSQIVRAVRDERRHVSGLLGAASGRGRRLG</sequence>
<accession>A0A8J5X6F1</accession>
<feature type="compositionally biased region" description="Low complexity" evidence="1">
    <location>
        <begin position="278"/>
        <end position="320"/>
    </location>
</feature>
<name>A0A8J5X6F1_DIALT</name>
<feature type="compositionally biased region" description="Low complexity" evidence="1">
    <location>
        <begin position="329"/>
        <end position="339"/>
    </location>
</feature>
<organism evidence="2 3">
    <name type="scientific">Diacronema lutheri</name>
    <name type="common">Unicellular marine alga</name>
    <name type="synonym">Monochrysis lutheri</name>
    <dbReference type="NCBI Taxonomy" id="2081491"/>
    <lineage>
        <taxon>Eukaryota</taxon>
        <taxon>Haptista</taxon>
        <taxon>Haptophyta</taxon>
        <taxon>Pavlovophyceae</taxon>
        <taxon>Pavlovales</taxon>
        <taxon>Pavlovaceae</taxon>
        <taxon>Diacronema</taxon>
    </lineage>
</organism>
<reference evidence="2" key="1">
    <citation type="submission" date="2021-05" db="EMBL/GenBank/DDBJ databases">
        <title>The genome of the haptophyte Pavlova lutheri (Diacronema luteri, Pavlovales) - a model for lipid biosynthesis in eukaryotic algae.</title>
        <authorList>
            <person name="Hulatt C.J."/>
            <person name="Posewitz M.C."/>
        </authorList>
    </citation>
    <scope>NUCLEOTIDE SEQUENCE</scope>
    <source>
        <strain evidence="2">NIVA-4/92</strain>
    </source>
</reference>
<feature type="compositionally biased region" description="Low complexity" evidence="1">
    <location>
        <begin position="366"/>
        <end position="387"/>
    </location>
</feature>
<feature type="region of interest" description="Disordered" evidence="1">
    <location>
        <begin position="278"/>
        <end position="340"/>
    </location>
</feature>
<feature type="region of interest" description="Disordered" evidence="1">
    <location>
        <begin position="202"/>
        <end position="239"/>
    </location>
</feature>
<feature type="region of interest" description="Disordered" evidence="1">
    <location>
        <begin position="357"/>
        <end position="400"/>
    </location>
</feature>
<feature type="compositionally biased region" description="Low complexity" evidence="1">
    <location>
        <begin position="118"/>
        <end position="141"/>
    </location>
</feature>
<feature type="region of interest" description="Disordered" evidence="1">
    <location>
        <begin position="118"/>
        <end position="183"/>
    </location>
</feature>
<dbReference type="Proteomes" id="UP000751190">
    <property type="component" value="Unassembled WGS sequence"/>
</dbReference>
<evidence type="ECO:0000313" key="2">
    <source>
        <dbReference type="EMBL" id="KAG8462101.1"/>
    </source>
</evidence>
<feature type="compositionally biased region" description="Pro residues" evidence="1">
    <location>
        <begin position="46"/>
        <end position="73"/>
    </location>
</feature>